<evidence type="ECO:0000313" key="3">
    <source>
        <dbReference type="Proteomes" id="UP000285773"/>
    </source>
</evidence>
<name>A0A414CFE9_STRPA</name>
<feature type="transmembrane region" description="Helical" evidence="1">
    <location>
        <begin position="299"/>
        <end position="320"/>
    </location>
</feature>
<feature type="transmembrane region" description="Helical" evidence="1">
    <location>
        <begin position="193"/>
        <end position="210"/>
    </location>
</feature>
<feature type="transmembrane region" description="Helical" evidence="1">
    <location>
        <begin position="144"/>
        <end position="165"/>
    </location>
</feature>
<evidence type="ECO:0000256" key="1">
    <source>
        <dbReference type="SAM" id="Phobius"/>
    </source>
</evidence>
<dbReference type="Proteomes" id="UP000285773">
    <property type="component" value="Unassembled WGS sequence"/>
</dbReference>
<sequence length="385" mass="43869">MIKMKFDDLLVGFVVSIVIFFNTISTTMLNKGFLHVGASSLLVVVALLLLRFFNKISIPYHYLILSAMLLIVAVMVYFKTDKLNFLVYSLLMVLLVNADRKVILKTYVGVAGTIVLAVFLLSLLKVVPNLQYSRGAVIRNSFGFIYPTDFAAHCFYLYVAISYLLKDRYIGLRSLSGVLLALFIIKFCDARMNAISLLVAVLLFLFFYFTKEKKLKLYHLLPYSVILFSSGMIYLTYHFSWSSPLYVQINQFITGRLALGKNAFNLYPLNWFGTREVQFIGSGGSTESVLNYNYVDSSYVQMLFTYGIVPVALLVCIYVIVSKYEFKKGRYLFVAILSLIAINCMIEAFWFVPTYNIFMFTLFATEVVKKKPVNSLSYSEEIGVI</sequence>
<keyword evidence="1" id="KW-0812">Transmembrane</keyword>
<accession>A0A414CFE9</accession>
<comment type="caution">
    <text evidence="2">The sequence shown here is derived from an EMBL/GenBank/DDBJ whole genome shotgun (WGS) entry which is preliminary data.</text>
</comment>
<proteinExistence type="predicted"/>
<dbReference type="EMBL" id="QSIO01000004">
    <property type="protein sequence ID" value="RHC93723.1"/>
    <property type="molecule type" value="Genomic_DNA"/>
</dbReference>
<feature type="transmembrane region" description="Helical" evidence="1">
    <location>
        <begin position="106"/>
        <end position="124"/>
    </location>
</feature>
<feature type="transmembrane region" description="Helical" evidence="1">
    <location>
        <begin position="217"/>
        <end position="237"/>
    </location>
</feature>
<feature type="transmembrane region" description="Helical" evidence="1">
    <location>
        <begin position="60"/>
        <end position="77"/>
    </location>
</feature>
<keyword evidence="1" id="KW-0472">Membrane</keyword>
<reference evidence="2 3" key="1">
    <citation type="submission" date="2018-08" db="EMBL/GenBank/DDBJ databases">
        <title>A genome reference for cultivated species of the human gut microbiota.</title>
        <authorList>
            <person name="Zou Y."/>
            <person name="Xue W."/>
            <person name="Luo G."/>
        </authorList>
    </citation>
    <scope>NUCLEOTIDE SEQUENCE [LARGE SCALE GENOMIC DNA]</scope>
    <source>
        <strain evidence="2 3">AM33-3BH</strain>
    </source>
</reference>
<dbReference type="RefSeq" id="WP_118096132.1">
    <property type="nucleotide sequence ID" value="NZ_QSIO01000004.1"/>
</dbReference>
<feature type="transmembrane region" description="Helical" evidence="1">
    <location>
        <begin position="33"/>
        <end position="53"/>
    </location>
</feature>
<gene>
    <name evidence="2" type="ORF">DW820_09065</name>
</gene>
<organism evidence="2 3">
    <name type="scientific">Streptococcus parasanguinis</name>
    <dbReference type="NCBI Taxonomy" id="1318"/>
    <lineage>
        <taxon>Bacteria</taxon>
        <taxon>Bacillati</taxon>
        <taxon>Bacillota</taxon>
        <taxon>Bacilli</taxon>
        <taxon>Lactobacillales</taxon>
        <taxon>Streptococcaceae</taxon>
        <taxon>Streptococcus</taxon>
    </lineage>
</organism>
<protein>
    <submittedName>
        <fullName evidence="2">Polysaccharide polymerase</fullName>
    </submittedName>
</protein>
<feature type="transmembrane region" description="Helical" evidence="1">
    <location>
        <begin position="332"/>
        <end position="352"/>
    </location>
</feature>
<feature type="transmembrane region" description="Helical" evidence="1">
    <location>
        <begin position="9"/>
        <end position="27"/>
    </location>
</feature>
<evidence type="ECO:0000313" key="2">
    <source>
        <dbReference type="EMBL" id="RHC93723.1"/>
    </source>
</evidence>
<keyword evidence="1" id="KW-1133">Transmembrane helix</keyword>
<dbReference type="AlphaFoldDB" id="A0A414CFE9"/>